<dbReference type="Proteomes" id="UP000663836">
    <property type="component" value="Unassembled WGS sequence"/>
</dbReference>
<protein>
    <submittedName>
        <fullName evidence="1">Uncharacterized protein</fullName>
    </submittedName>
</protein>
<evidence type="ECO:0000313" key="1">
    <source>
        <dbReference type="EMBL" id="CAF4247351.1"/>
    </source>
</evidence>
<comment type="caution">
    <text evidence="1">The sequence shown here is derived from an EMBL/GenBank/DDBJ whole genome shotgun (WGS) entry which is preliminary data.</text>
</comment>
<gene>
    <name evidence="1" type="ORF">JBS370_LOCUS38570</name>
</gene>
<accession>A0A820EE66</accession>
<sequence>LRVPRVRNHPRAVLHHLNRVPHWEEGTVD</sequence>
<dbReference type="AlphaFoldDB" id="A0A820EE66"/>
<organism evidence="1 2">
    <name type="scientific">Rotaria sordida</name>
    <dbReference type="NCBI Taxonomy" id="392033"/>
    <lineage>
        <taxon>Eukaryota</taxon>
        <taxon>Metazoa</taxon>
        <taxon>Spiralia</taxon>
        <taxon>Gnathifera</taxon>
        <taxon>Rotifera</taxon>
        <taxon>Eurotatoria</taxon>
        <taxon>Bdelloidea</taxon>
        <taxon>Philodinida</taxon>
        <taxon>Philodinidae</taxon>
        <taxon>Rotaria</taxon>
    </lineage>
</organism>
<evidence type="ECO:0000313" key="2">
    <source>
        <dbReference type="Proteomes" id="UP000663836"/>
    </source>
</evidence>
<proteinExistence type="predicted"/>
<reference evidence="1" key="1">
    <citation type="submission" date="2021-02" db="EMBL/GenBank/DDBJ databases">
        <authorList>
            <person name="Nowell W R."/>
        </authorList>
    </citation>
    <scope>NUCLEOTIDE SEQUENCE</scope>
</reference>
<dbReference type="EMBL" id="CAJOBD010021661">
    <property type="protein sequence ID" value="CAF4247351.1"/>
    <property type="molecule type" value="Genomic_DNA"/>
</dbReference>
<name>A0A820EE66_9BILA</name>
<feature type="non-terminal residue" evidence="1">
    <location>
        <position position="1"/>
    </location>
</feature>